<feature type="transmembrane region" description="Helical" evidence="2">
    <location>
        <begin position="205"/>
        <end position="223"/>
    </location>
</feature>
<name>A0A8H6YBS9_9AGAR</name>
<evidence type="ECO:0000256" key="1">
    <source>
        <dbReference type="SAM" id="MobiDB-lite"/>
    </source>
</evidence>
<feature type="transmembrane region" description="Helical" evidence="2">
    <location>
        <begin position="167"/>
        <end position="185"/>
    </location>
</feature>
<keyword evidence="4" id="KW-1185">Reference proteome</keyword>
<dbReference type="OrthoDB" id="3342455at2759"/>
<feature type="transmembrane region" description="Helical" evidence="2">
    <location>
        <begin position="64"/>
        <end position="87"/>
    </location>
</feature>
<evidence type="ECO:0000313" key="3">
    <source>
        <dbReference type="EMBL" id="KAF7356843.1"/>
    </source>
</evidence>
<dbReference type="Proteomes" id="UP000620124">
    <property type="component" value="Unassembled WGS sequence"/>
</dbReference>
<keyword evidence="2" id="KW-0472">Membrane</keyword>
<protein>
    <submittedName>
        <fullName evidence="3">Uncharacterized protein</fullName>
    </submittedName>
</protein>
<proteinExistence type="predicted"/>
<feature type="transmembrane region" description="Helical" evidence="2">
    <location>
        <begin position="20"/>
        <end position="44"/>
    </location>
</feature>
<gene>
    <name evidence="3" type="ORF">MVEN_01019900</name>
</gene>
<feature type="region of interest" description="Disordered" evidence="1">
    <location>
        <begin position="303"/>
        <end position="325"/>
    </location>
</feature>
<organism evidence="3 4">
    <name type="scientific">Mycena venus</name>
    <dbReference type="NCBI Taxonomy" id="2733690"/>
    <lineage>
        <taxon>Eukaryota</taxon>
        <taxon>Fungi</taxon>
        <taxon>Dikarya</taxon>
        <taxon>Basidiomycota</taxon>
        <taxon>Agaricomycotina</taxon>
        <taxon>Agaricomycetes</taxon>
        <taxon>Agaricomycetidae</taxon>
        <taxon>Agaricales</taxon>
        <taxon>Marasmiineae</taxon>
        <taxon>Mycenaceae</taxon>
        <taxon>Mycena</taxon>
    </lineage>
</organism>
<dbReference type="InterPro" id="IPR013920">
    <property type="entry name" value="DUF1774_fun"/>
</dbReference>
<feature type="transmembrane region" description="Helical" evidence="2">
    <location>
        <begin position="99"/>
        <end position="120"/>
    </location>
</feature>
<evidence type="ECO:0000256" key="2">
    <source>
        <dbReference type="SAM" id="Phobius"/>
    </source>
</evidence>
<sequence>MDSLPIDMNHPAMRQYLALVRLQVLTPLSLLINIATVLVCAIVLNPSIRTIAKIYPTAISPSPAVISAYIAAMYLGQIGYCVLLVLARKPETKNTLTKGVGLSLVFANWIMALFAVAWVFKWFLTATILQGILLILLLYSNISLLTYHAPTTDRPFDMALIHAPLRFFFVLQFALMFPLALFVYLGLTYTPVYDGTPVDYDKYGWQGFGVVFGTNIVSLLVIVLRRDIVWCVAATWICVSIWALRPKPQAVYITALVFTIIQPLALVAAYIHAYFYTRTAVENGAVEGGVALPGDEHPGLRTLRPSNDSQVRGPREVDPEAVWGD</sequence>
<comment type="caution">
    <text evidence="3">The sequence shown here is derived from an EMBL/GenBank/DDBJ whole genome shotgun (WGS) entry which is preliminary data.</text>
</comment>
<dbReference type="AlphaFoldDB" id="A0A8H6YBS9"/>
<evidence type="ECO:0000313" key="4">
    <source>
        <dbReference type="Proteomes" id="UP000620124"/>
    </source>
</evidence>
<dbReference type="EMBL" id="JACAZI010000007">
    <property type="protein sequence ID" value="KAF7356843.1"/>
    <property type="molecule type" value="Genomic_DNA"/>
</dbReference>
<accession>A0A8H6YBS9</accession>
<feature type="transmembrane region" description="Helical" evidence="2">
    <location>
        <begin position="126"/>
        <end position="147"/>
    </location>
</feature>
<dbReference type="PANTHER" id="PTHR37992:SF1">
    <property type="entry name" value="DUF1774-DOMAIN-CONTAINING PROTEIN"/>
    <property type="match status" value="1"/>
</dbReference>
<keyword evidence="2" id="KW-1133">Transmembrane helix</keyword>
<feature type="transmembrane region" description="Helical" evidence="2">
    <location>
        <begin position="228"/>
        <end position="244"/>
    </location>
</feature>
<reference evidence="3" key="1">
    <citation type="submission" date="2020-05" db="EMBL/GenBank/DDBJ databases">
        <title>Mycena genomes resolve the evolution of fungal bioluminescence.</title>
        <authorList>
            <person name="Tsai I.J."/>
        </authorList>
    </citation>
    <scope>NUCLEOTIDE SEQUENCE</scope>
    <source>
        <strain evidence="3">CCC161011</strain>
    </source>
</reference>
<feature type="transmembrane region" description="Helical" evidence="2">
    <location>
        <begin position="250"/>
        <end position="271"/>
    </location>
</feature>
<dbReference type="PANTHER" id="PTHR37992">
    <property type="entry name" value="EXPRESSED PROTEIN"/>
    <property type="match status" value="1"/>
</dbReference>
<keyword evidence="2" id="KW-0812">Transmembrane</keyword>